<reference evidence="1 2" key="1">
    <citation type="submission" date="2023-02" db="EMBL/GenBank/DDBJ databases">
        <title>LHISI_Scaffold_Assembly.</title>
        <authorList>
            <person name="Stuart O.P."/>
            <person name="Cleave R."/>
            <person name="Magrath M.J.L."/>
            <person name="Mikheyev A.S."/>
        </authorList>
    </citation>
    <scope>NUCLEOTIDE SEQUENCE [LARGE SCALE GENOMIC DNA]</scope>
    <source>
        <strain evidence="1">Daus_M_001</strain>
        <tissue evidence="1">Leg muscle</tissue>
    </source>
</reference>
<dbReference type="PANTHER" id="PTHR47018:SF4">
    <property type="match status" value="1"/>
</dbReference>
<keyword evidence="2" id="KW-1185">Reference proteome</keyword>
<protein>
    <submittedName>
        <fullName evidence="1">Uncharacterized protein</fullName>
    </submittedName>
</protein>
<evidence type="ECO:0000313" key="1">
    <source>
        <dbReference type="EMBL" id="KAJ8872549.1"/>
    </source>
</evidence>
<dbReference type="PANTHER" id="PTHR47018">
    <property type="entry name" value="CXC DOMAIN-CONTAINING PROTEIN-RELATED"/>
    <property type="match status" value="1"/>
</dbReference>
<proteinExistence type="predicted"/>
<dbReference type="EMBL" id="JARBHB010000011">
    <property type="protein sequence ID" value="KAJ8872549.1"/>
    <property type="molecule type" value="Genomic_DNA"/>
</dbReference>
<organism evidence="1 2">
    <name type="scientific">Dryococelus australis</name>
    <dbReference type="NCBI Taxonomy" id="614101"/>
    <lineage>
        <taxon>Eukaryota</taxon>
        <taxon>Metazoa</taxon>
        <taxon>Ecdysozoa</taxon>
        <taxon>Arthropoda</taxon>
        <taxon>Hexapoda</taxon>
        <taxon>Insecta</taxon>
        <taxon>Pterygota</taxon>
        <taxon>Neoptera</taxon>
        <taxon>Polyneoptera</taxon>
        <taxon>Phasmatodea</taxon>
        <taxon>Verophasmatodea</taxon>
        <taxon>Anareolatae</taxon>
        <taxon>Phasmatidae</taxon>
        <taxon>Eurycanthinae</taxon>
        <taxon>Dryococelus</taxon>
    </lineage>
</organism>
<comment type="caution">
    <text evidence="1">The sequence shown here is derived from an EMBL/GenBank/DDBJ whole genome shotgun (WGS) entry which is preliminary data.</text>
</comment>
<name>A0ABQ9GKL5_9NEOP</name>
<dbReference type="Proteomes" id="UP001159363">
    <property type="component" value="Chromosome 10"/>
</dbReference>
<gene>
    <name evidence="1" type="ORF">PR048_026155</name>
</gene>
<evidence type="ECO:0000313" key="2">
    <source>
        <dbReference type="Proteomes" id="UP001159363"/>
    </source>
</evidence>
<accession>A0ABQ9GKL5</accession>
<sequence>MWVIEGQGKQEILRKPAEQRHHPARFPRLWIVLCALANIFSAVEAIEHLVDLDKLQASPETLKIGRIGYGNGIEITVTKHKAKFHKTCSIKYNNKFLLSAQKRSMSDNGEGTTECPKRKLTRVFTEKVNSDHAACFFCSILVLLRTISFIDVVTPVFRLRTLTKMFQDRVTELGGYASTVHSTLLKDKILNYMPELRPYAEGRDLYLDSPDDVGQSLLHSSEYDAETKAVIVSRAAKIIRKDALKNNCQPFNGTFSTNCQQNSVPDSLLCFMSLIMNDTCIDESEPCTQPILSLSQLLAFNDRSSRASLSGNQQHYMHQETPLPLFFGAYIHSRTRSKEMIETFYSLGLSVSYVQVLTMSADLGNTTDTFYEDIGMVSPQSFQKCFFATAAVDNLDHNPFSMSAKS</sequence>